<proteinExistence type="inferred from homology"/>
<reference evidence="9" key="1">
    <citation type="journal article" date="2023" name="Mol. Phylogenet. Evol.">
        <title>Genome-scale phylogeny and comparative genomics of the fungal order Sordariales.</title>
        <authorList>
            <person name="Hensen N."/>
            <person name="Bonometti L."/>
            <person name="Westerberg I."/>
            <person name="Brannstrom I.O."/>
            <person name="Guillou S."/>
            <person name="Cros-Aarteil S."/>
            <person name="Calhoun S."/>
            <person name="Haridas S."/>
            <person name="Kuo A."/>
            <person name="Mondo S."/>
            <person name="Pangilinan J."/>
            <person name="Riley R."/>
            <person name="LaButti K."/>
            <person name="Andreopoulos B."/>
            <person name="Lipzen A."/>
            <person name="Chen C."/>
            <person name="Yan M."/>
            <person name="Daum C."/>
            <person name="Ng V."/>
            <person name="Clum A."/>
            <person name="Steindorff A."/>
            <person name="Ohm R.A."/>
            <person name="Martin F."/>
            <person name="Silar P."/>
            <person name="Natvig D.O."/>
            <person name="Lalanne C."/>
            <person name="Gautier V."/>
            <person name="Ament-Velasquez S.L."/>
            <person name="Kruys A."/>
            <person name="Hutchinson M.I."/>
            <person name="Powell A.J."/>
            <person name="Barry K."/>
            <person name="Miller A.N."/>
            <person name="Grigoriev I.V."/>
            <person name="Debuchy R."/>
            <person name="Gladieux P."/>
            <person name="Hiltunen Thoren M."/>
            <person name="Johannesson H."/>
        </authorList>
    </citation>
    <scope>NUCLEOTIDE SEQUENCE</scope>
    <source>
        <strain evidence="9">CBS 731.68</strain>
    </source>
</reference>
<evidence type="ECO:0000256" key="8">
    <source>
        <dbReference type="SAM" id="MobiDB-lite"/>
    </source>
</evidence>
<sequence length="278" mass="31017">MAISAMRPSMGALGRISSAYNSSSSSLPTTTAILRPLTQTATLSTTASLLKRHKYPGARDNKDHSKHRGESAVRRTGTRWRLSMSDEPLPRPVPRDQLPAIETDPDHGLWDFFPNRTTVANTPEEDAKHGRSWSVEELRHKSWDDLHRLWWVCVKERNRIATANWERNKSKLGFGEAEALGRDREVRATMRAIKHTLTERFYTWEDAVKLAENDPEVDLTGNGPAFVPRDYLEEGETAAVEGEQQIAETAQNAEAAPAAALDPVTISSSKPQAEAPRL</sequence>
<dbReference type="AlphaFoldDB" id="A0AAN6U4L5"/>
<dbReference type="GO" id="GO:0032543">
    <property type="term" value="P:mitochondrial translation"/>
    <property type="evidence" value="ECO:0007669"/>
    <property type="project" value="TreeGrafter"/>
</dbReference>
<evidence type="ECO:0000313" key="10">
    <source>
        <dbReference type="Proteomes" id="UP001302602"/>
    </source>
</evidence>
<dbReference type="GeneID" id="87826700"/>
<keyword evidence="3" id="KW-0689">Ribosomal protein</keyword>
<comment type="subcellular location">
    <subcellularLocation>
        <location evidence="1">Mitochondrion</location>
    </subcellularLocation>
</comment>
<accession>A0AAN6U4L5</accession>
<feature type="compositionally biased region" description="Basic and acidic residues" evidence="8">
    <location>
        <begin position="57"/>
        <end position="73"/>
    </location>
</feature>
<feature type="region of interest" description="Disordered" evidence="8">
    <location>
        <begin position="248"/>
        <end position="278"/>
    </location>
</feature>
<comment type="caution">
    <text evidence="9">The sequence shown here is derived from an EMBL/GenBank/DDBJ whole genome shotgun (WGS) entry which is preliminary data.</text>
</comment>
<keyword evidence="10" id="KW-1185">Reference proteome</keyword>
<dbReference type="Gene3D" id="6.10.330.20">
    <property type="match status" value="1"/>
</dbReference>
<feature type="region of interest" description="Disordered" evidence="8">
    <location>
        <begin position="48"/>
        <end position="97"/>
    </location>
</feature>
<keyword evidence="5" id="KW-0687">Ribonucleoprotein</keyword>
<evidence type="ECO:0000256" key="7">
    <source>
        <dbReference type="ARBA" id="ARBA00035399"/>
    </source>
</evidence>
<dbReference type="InterPro" id="IPR010729">
    <property type="entry name" value="Ribosomal_uL29_mit"/>
</dbReference>
<evidence type="ECO:0000256" key="2">
    <source>
        <dbReference type="ARBA" id="ARBA00009254"/>
    </source>
</evidence>
<comment type="similarity">
    <text evidence="2">Belongs to the universal ribosomal protein uL29 family.</text>
</comment>
<name>A0AAN6U4L5_9PEZI</name>
<evidence type="ECO:0000256" key="6">
    <source>
        <dbReference type="ARBA" id="ARBA00035289"/>
    </source>
</evidence>
<evidence type="ECO:0000256" key="3">
    <source>
        <dbReference type="ARBA" id="ARBA00022980"/>
    </source>
</evidence>
<evidence type="ECO:0000256" key="5">
    <source>
        <dbReference type="ARBA" id="ARBA00023274"/>
    </source>
</evidence>
<organism evidence="9 10">
    <name type="scientific">Parathielavia appendiculata</name>
    <dbReference type="NCBI Taxonomy" id="2587402"/>
    <lineage>
        <taxon>Eukaryota</taxon>
        <taxon>Fungi</taxon>
        <taxon>Dikarya</taxon>
        <taxon>Ascomycota</taxon>
        <taxon>Pezizomycotina</taxon>
        <taxon>Sordariomycetes</taxon>
        <taxon>Sordariomycetidae</taxon>
        <taxon>Sordariales</taxon>
        <taxon>Chaetomiaceae</taxon>
        <taxon>Parathielavia</taxon>
    </lineage>
</organism>
<evidence type="ECO:0000256" key="1">
    <source>
        <dbReference type="ARBA" id="ARBA00004173"/>
    </source>
</evidence>
<dbReference type="GO" id="GO:0005762">
    <property type="term" value="C:mitochondrial large ribosomal subunit"/>
    <property type="evidence" value="ECO:0007669"/>
    <property type="project" value="TreeGrafter"/>
</dbReference>
<dbReference type="Pfam" id="PF06984">
    <property type="entry name" value="MRP-L47"/>
    <property type="match status" value="1"/>
</dbReference>
<feature type="compositionally biased region" description="Low complexity" evidence="8">
    <location>
        <begin position="248"/>
        <end position="260"/>
    </location>
</feature>
<dbReference type="Proteomes" id="UP001302602">
    <property type="component" value="Unassembled WGS sequence"/>
</dbReference>
<dbReference type="EMBL" id="MU853225">
    <property type="protein sequence ID" value="KAK4126330.1"/>
    <property type="molecule type" value="Genomic_DNA"/>
</dbReference>
<dbReference type="PANTHER" id="PTHR21183:SF18">
    <property type="entry name" value="LARGE RIBOSOMAL SUBUNIT PROTEIN UL29M"/>
    <property type="match status" value="1"/>
</dbReference>
<protein>
    <recommendedName>
        <fullName evidence="6">Large ribosomal subunit protein uL29m</fullName>
    </recommendedName>
    <alternativeName>
        <fullName evidence="7">54S ribosomal protein L4, mitochondrial</fullName>
    </alternativeName>
</protein>
<evidence type="ECO:0000256" key="4">
    <source>
        <dbReference type="ARBA" id="ARBA00023128"/>
    </source>
</evidence>
<dbReference type="PANTHER" id="PTHR21183">
    <property type="entry name" value="RIBOSOMAL PROTEIN L47, MITOCHONDRIAL-RELATED"/>
    <property type="match status" value="1"/>
</dbReference>
<evidence type="ECO:0000313" key="9">
    <source>
        <dbReference type="EMBL" id="KAK4126330.1"/>
    </source>
</evidence>
<keyword evidence="4" id="KW-0496">Mitochondrion</keyword>
<reference evidence="9" key="2">
    <citation type="submission" date="2023-05" db="EMBL/GenBank/DDBJ databases">
        <authorList>
            <consortium name="Lawrence Berkeley National Laboratory"/>
            <person name="Steindorff A."/>
            <person name="Hensen N."/>
            <person name="Bonometti L."/>
            <person name="Westerberg I."/>
            <person name="Brannstrom I.O."/>
            <person name="Guillou S."/>
            <person name="Cros-Aarteil S."/>
            <person name="Calhoun S."/>
            <person name="Haridas S."/>
            <person name="Kuo A."/>
            <person name="Mondo S."/>
            <person name="Pangilinan J."/>
            <person name="Riley R."/>
            <person name="Labutti K."/>
            <person name="Andreopoulos B."/>
            <person name="Lipzen A."/>
            <person name="Chen C."/>
            <person name="Yanf M."/>
            <person name="Daum C."/>
            <person name="Ng V."/>
            <person name="Clum A."/>
            <person name="Ohm R."/>
            <person name="Martin F."/>
            <person name="Silar P."/>
            <person name="Natvig D."/>
            <person name="Lalanne C."/>
            <person name="Gautier V."/>
            <person name="Ament-Velasquez S.L."/>
            <person name="Kruys A."/>
            <person name="Hutchinson M.I."/>
            <person name="Powell A.J."/>
            <person name="Barry K."/>
            <person name="Miller A.N."/>
            <person name="Grigoriev I.V."/>
            <person name="Debuchy R."/>
            <person name="Gladieux P."/>
            <person name="Thoren M.H."/>
            <person name="Johannesson H."/>
        </authorList>
    </citation>
    <scope>NUCLEOTIDE SEQUENCE</scope>
    <source>
        <strain evidence="9">CBS 731.68</strain>
    </source>
</reference>
<gene>
    <name evidence="9" type="ORF">N657DRAFT_592660</name>
</gene>
<dbReference type="RefSeq" id="XP_062650101.1">
    <property type="nucleotide sequence ID" value="XM_062789930.1"/>
</dbReference>
<dbReference type="GO" id="GO:0003735">
    <property type="term" value="F:structural constituent of ribosome"/>
    <property type="evidence" value="ECO:0007669"/>
    <property type="project" value="InterPro"/>
</dbReference>
<dbReference type="InterPro" id="IPR038340">
    <property type="entry name" value="MRP-L47_sf"/>
</dbReference>